<dbReference type="AlphaFoldDB" id="A0A414ABH9"/>
<name>A0A414ABH9_9FIRM</name>
<dbReference type="RefSeq" id="WP_118019662.1">
    <property type="nucleotide sequence ID" value="NZ_QRZM01000024.1"/>
</dbReference>
<dbReference type="Proteomes" id="UP000284543">
    <property type="component" value="Unassembled WGS sequence"/>
</dbReference>
<dbReference type="EMBL" id="QSHZ01000121">
    <property type="protein sequence ID" value="RHC43682.1"/>
    <property type="molecule type" value="Genomic_DNA"/>
</dbReference>
<sequence length="96" mass="10899">MKTFKGYINYGCLAAEKRPVFTEGNPQPTATVSEPVEYTVPEGWGCDETEMGIVLTAPWGWTYTPNELLEGKENPQLHVISKDGDEMRIKLEWKHI</sequence>
<evidence type="ECO:0000313" key="2">
    <source>
        <dbReference type="EMBL" id="RHC43682.1"/>
    </source>
</evidence>
<dbReference type="EMBL" id="QRZM01000024">
    <property type="protein sequence ID" value="RGV69473.1"/>
    <property type="molecule type" value="Genomic_DNA"/>
</dbReference>
<proteinExistence type="predicted"/>
<gene>
    <name evidence="2" type="ORF">DW839_33560</name>
    <name evidence="1" type="ORF">DWW02_28385</name>
</gene>
<evidence type="ECO:0000313" key="1">
    <source>
        <dbReference type="EMBL" id="RGV69473.1"/>
    </source>
</evidence>
<evidence type="ECO:0000313" key="4">
    <source>
        <dbReference type="Proteomes" id="UP000284543"/>
    </source>
</evidence>
<protein>
    <submittedName>
        <fullName evidence="2">Uncharacterized protein</fullName>
    </submittedName>
</protein>
<evidence type="ECO:0000313" key="3">
    <source>
        <dbReference type="Proteomes" id="UP000283975"/>
    </source>
</evidence>
<comment type="caution">
    <text evidence="2">The sequence shown here is derived from an EMBL/GenBank/DDBJ whole genome shotgun (WGS) entry which is preliminary data.</text>
</comment>
<dbReference type="Proteomes" id="UP000283975">
    <property type="component" value="Unassembled WGS sequence"/>
</dbReference>
<reference evidence="3 4" key="1">
    <citation type="submission" date="2018-08" db="EMBL/GenBank/DDBJ databases">
        <title>A genome reference for cultivated species of the human gut microbiota.</title>
        <authorList>
            <person name="Zou Y."/>
            <person name="Xue W."/>
            <person name="Luo G."/>
        </authorList>
    </citation>
    <scope>NUCLEOTIDE SEQUENCE [LARGE SCALE GENOMIC DNA]</scope>
    <source>
        <strain evidence="1 4">AF14-18</strain>
        <strain evidence="2 3">AM35-14</strain>
    </source>
</reference>
<accession>A0A414ABH9</accession>
<organism evidence="2 3">
    <name type="scientific">Enterocloster bolteae</name>
    <dbReference type="NCBI Taxonomy" id="208479"/>
    <lineage>
        <taxon>Bacteria</taxon>
        <taxon>Bacillati</taxon>
        <taxon>Bacillota</taxon>
        <taxon>Clostridia</taxon>
        <taxon>Lachnospirales</taxon>
        <taxon>Lachnospiraceae</taxon>
        <taxon>Enterocloster</taxon>
    </lineage>
</organism>